<dbReference type="AlphaFoldDB" id="A0A7R9VMS5"/>
<keyword evidence="8" id="KW-0833">Ubl conjugation pathway</keyword>
<evidence type="ECO:0000256" key="3">
    <source>
        <dbReference type="ARBA" id="ARBA00012483"/>
    </source>
</evidence>
<evidence type="ECO:0000256" key="12">
    <source>
        <dbReference type="PROSITE-ProRule" id="PRU00175"/>
    </source>
</evidence>
<proteinExistence type="inferred from homology"/>
<feature type="compositionally biased region" description="Low complexity" evidence="13">
    <location>
        <begin position="1"/>
        <end position="17"/>
    </location>
</feature>
<organism evidence="15">
    <name type="scientific">Chlamydomonas euryale</name>
    <dbReference type="NCBI Taxonomy" id="1486919"/>
    <lineage>
        <taxon>Eukaryota</taxon>
        <taxon>Viridiplantae</taxon>
        <taxon>Chlorophyta</taxon>
        <taxon>core chlorophytes</taxon>
        <taxon>Chlorophyceae</taxon>
        <taxon>CS clade</taxon>
        <taxon>Chlamydomonadales</taxon>
        <taxon>Chlamydomonadaceae</taxon>
        <taxon>Chlamydomonas</taxon>
    </lineage>
</organism>
<feature type="domain" description="RING-type" evidence="14">
    <location>
        <begin position="299"/>
        <end position="338"/>
    </location>
</feature>
<evidence type="ECO:0000256" key="5">
    <source>
        <dbReference type="ARBA" id="ARBA00022707"/>
    </source>
</evidence>
<dbReference type="CDD" id="cd16789">
    <property type="entry name" value="mRING-HC-C3HC5_MGRN1-like"/>
    <property type="match status" value="1"/>
</dbReference>
<evidence type="ECO:0000313" key="15">
    <source>
        <dbReference type="EMBL" id="CAD8300412.1"/>
    </source>
</evidence>
<evidence type="ECO:0000256" key="1">
    <source>
        <dbReference type="ARBA" id="ARBA00000900"/>
    </source>
</evidence>
<evidence type="ECO:0000256" key="2">
    <source>
        <dbReference type="ARBA" id="ARBA00004906"/>
    </source>
</evidence>
<evidence type="ECO:0000259" key="14">
    <source>
        <dbReference type="PROSITE" id="PS50089"/>
    </source>
</evidence>
<dbReference type="InterPro" id="IPR045194">
    <property type="entry name" value="MGRN1/RNF157-like"/>
</dbReference>
<dbReference type="InterPro" id="IPR001841">
    <property type="entry name" value="Znf_RING"/>
</dbReference>
<dbReference type="EC" id="2.3.2.27" evidence="3"/>
<dbReference type="EMBL" id="HBEC01033471">
    <property type="protein sequence ID" value="CAD8300412.1"/>
    <property type="molecule type" value="Transcribed_RNA"/>
</dbReference>
<comment type="similarity">
    <text evidence="11">Belongs to the RING-type zinc finger family. LOG2 subfamily.</text>
</comment>
<evidence type="ECO:0000256" key="10">
    <source>
        <dbReference type="ARBA" id="ARBA00023288"/>
    </source>
</evidence>
<dbReference type="InterPro" id="IPR045195">
    <property type="entry name" value="LOG2-like_mRING_C3HC5"/>
</dbReference>
<dbReference type="InterPro" id="IPR013083">
    <property type="entry name" value="Znf_RING/FYVE/PHD"/>
</dbReference>
<keyword evidence="6" id="KW-0479">Metal-binding</keyword>
<evidence type="ECO:0000256" key="8">
    <source>
        <dbReference type="ARBA" id="ARBA00022786"/>
    </source>
</evidence>
<keyword evidence="5" id="KW-0519">Myristate</keyword>
<dbReference type="GO" id="GO:0008270">
    <property type="term" value="F:zinc ion binding"/>
    <property type="evidence" value="ECO:0007669"/>
    <property type="project" value="UniProtKB-KW"/>
</dbReference>
<evidence type="ECO:0000256" key="11">
    <source>
        <dbReference type="ARBA" id="ARBA00025721"/>
    </source>
</evidence>
<keyword evidence="9" id="KW-0862">Zinc</keyword>
<sequence>MGNSSSSSSSQAQQQPASGGGNAQDQGGSPYAPARVYSNQNVQSYSGGNYHTAYQYQRGAGATPGNYYGSMQFGGQAQPHQPLRPLVPQPTELTTQTLRNQVNLKKDTISVGQLEGRPDALGVSFHFDATASCRVSVFINARDGKDRNTLSYEGDVLAVAQYEQGINQAFPPAGGAPTAVPPGAMARWASMPPGLYALAIRLEALTDDGRAHGHSIDFVEAGGELPEWVQSQTTYVQLVRGDNGVWHASHVLQKLWINGSTFELQEIYGLEPSRGSASAAGGDAGLVDGVVEDDGGNECVICMSATRDTMSLPCRHMCMCHGCADELKTQTNKCPICRNVISSLLHIKIGKGQPGGASGAGAAAAAGPSA</sequence>
<dbReference type="SUPFAM" id="SSF57850">
    <property type="entry name" value="RING/U-box"/>
    <property type="match status" value="1"/>
</dbReference>
<accession>A0A7R9VMS5</accession>
<reference evidence="15" key="1">
    <citation type="submission" date="2021-01" db="EMBL/GenBank/DDBJ databases">
        <authorList>
            <person name="Corre E."/>
            <person name="Pelletier E."/>
            <person name="Niang G."/>
            <person name="Scheremetjew M."/>
            <person name="Finn R."/>
            <person name="Kale V."/>
            <person name="Holt S."/>
            <person name="Cochrane G."/>
            <person name="Meng A."/>
            <person name="Brown T."/>
            <person name="Cohen L."/>
        </authorList>
    </citation>
    <scope>NUCLEOTIDE SEQUENCE</scope>
    <source>
        <strain evidence="15">CCMP219</strain>
    </source>
</reference>
<dbReference type="InterPro" id="IPR058981">
    <property type="entry name" value="MGRN1/RNF157-like_N"/>
</dbReference>
<dbReference type="SMART" id="SM00184">
    <property type="entry name" value="RING"/>
    <property type="match status" value="1"/>
</dbReference>
<evidence type="ECO:0000256" key="7">
    <source>
        <dbReference type="ARBA" id="ARBA00022771"/>
    </source>
</evidence>
<evidence type="ECO:0000256" key="13">
    <source>
        <dbReference type="SAM" id="MobiDB-lite"/>
    </source>
</evidence>
<dbReference type="PANTHER" id="PTHR22996">
    <property type="entry name" value="MAHOGUNIN"/>
    <property type="match status" value="1"/>
</dbReference>
<dbReference type="Gene3D" id="3.30.40.10">
    <property type="entry name" value="Zinc/RING finger domain, C3HC4 (zinc finger)"/>
    <property type="match status" value="1"/>
</dbReference>
<gene>
    <name evidence="15" type="ORF">CEUR00632_LOCUS15557</name>
</gene>
<evidence type="ECO:0000256" key="6">
    <source>
        <dbReference type="ARBA" id="ARBA00022723"/>
    </source>
</evidence>
<evidence type="ECO:0000256" key="9">
    <source>
        <dbReference type="ARBA" id="ARBA00022833"/>
    </source>
</evidence>
<comment type="catalytic activity">
    <reaction evidence="1">
        <text>S-ubiquitinyl-[E2 ubiquitin-conjugating enzyme]-L-cysteine + [acceptor protein]-L-lysine = [E2 ubiquitin-conjugating enzyme]-L-cysteine + N(6)-ubiquitinyl-[acceptor protein]-L-lysine.</text>
        <dbReference type="EC" id="2.3.2.27"/>
    </reaction>
</comment>
<name>A0A7R9VMS5_9CHLO</name>
<dbReference type="PROSITE" id="PS50089">
    <property type="entry name" value="ZF_RING_2"/>
    <property type="match status" value="1"/>
</dbReference>
<feature type="region of interest" description="Disordered" evidence="13">
    <location>
        <begin position="1"/>
        <end position="34"/>
    </location>
</feature>
<dbReference type="PANTHER" id="PTHR22996:SF0">
    <property type="entry name" value="RE60872P-RELATED"/>
    <property type="match status" value="1"/>
</dbReference>
<comment type="pathway">
    <text evidence="2">Protein modification; protein ubiquitination.</text>
</comment>
<dbReference type="Pfam" id="PF26192">
    <property type="entry name" value="RNF157-like_N"/>
    <property type="match status" value="1"/>
</dbReference>
<keyword evidence="4" id="KW-0808">Transferase</keyword>
<keyword evidence="7 12" id="KW-0863">Zinc-finger</keyword>
<evidence type="ECO:0000256" key="4">
    <source>
        <dbReference type="ARBA" id="ARBA00022679"/>
    </source>
</evidence>
<dbReference type="GO" id="GO:0061630">
    <property type="term" value="F:ubiquitin protein ligase activity"/>
    <property type="evidence" value="ECO:0007669"/>
    <property type="project" value="UniProtKB-EC"/>
</dbReference>
<keyword evidence="10" id="KW-0449">Lipoprotein</keyword>
<dbReference type="Pfam" id="PF13920">
    <property type="entry name" value="zf-C3HC4_3"/>
    <property type="match status" value="1"/>
</dbReference>
<dbReference type="GO" id="GO:0016567">
    <property type="term" value="P:protein ubiquitination"/>
    <property type="evidence" value="ECO:0007669"/>
    <property type="project" value="TreeGrafter"/>
</dbReference>
<protein>
    <recommendedName>
        <fullName evidence="3">RING-type E3 ubiquitin transferase</fullName>
        <ecNumber evidence="3">2.3.2.27</ecNumber>
    </recommendedName>
</protein>